<dbReference type="PANTHER" id="PTHR11014:SF63">
    <property type="entry name" value="METALLOPEPTIDASE, PUTATIVE (AFU_ORTHOLOGUE AFUA_6G09600)-RELATED"/>
    <property type="match status" value="1"/>
</dbReference>
<dbReference type="EMBL" id="AEDD01000001">
    <property type="protein sequence ID" value="EFM12931.1"/>
    <property type="molecule type" value="Genomic_DNA"/>
</dbReference>
<feature type="domain" description="Peptidase M20 dimerisation" evidence="3">
    <location>
        <begin position="190"/>
        <end position="283"/>
    </location>
</feature>
<protein>
    <submittedName>
        <fullName evidence="4">Amidohydrolase</fullName>
        <ecNumber evidence="4">3.5.1.47</ecNumber>
    </submittedName>
</protein>
<keyword evidence="2" id="KW-0464">Manganese</keyword>
<dbReference type="InterPro" id="IPR011650">
    <property type="entry name" value="Peptidase_M20_dimer"/>
</dbReference>
<evidence type="ECO:0000256" key="1">
    <source>
        <dbReference type="ARBA" id="ARBA00022801"/>
    </source>
</evidence>
<feature type="binding site" evidence="2">
    <location>
        <position position="166"/>
    </location>
    <ligand>
        <name>Mn(2+)</name>
        <dbReference type="ChEBI" id="CHEBI:29035"/>
        <label>2</label>
    </ligand>
</feature>
<evidence type="ECO:0000259" key="3">
    <source>
        <dbReference type="Pfam" id="PF07687"/>
    </source>
</evidence>
<evidence type="ECO:0000256" key="2">
    <source>
        <dbReference type="PIRSR" id="PIRSR005962-1"/>
    </source>
</evidence>
<dbReference type="GO" id="GO:0046872">
    <property type="term" value="F:metal ion binding"/>
    <property type="evidence" value="ECO:0007669"/>
    <property type="project" value="UniProtKB-KW"/>
</dbReference>
<dbReference type="AlphaFoldDB" id="E0I3R7"/>
<feature type="binding site" evidence="2">
    <location>
        <position position="141"/>
    </location>
    <ligand>
        <name>Mn(2+)</name>
        <dbReference type="ChEBI" id="CHEBI:29035"/>
        <label>2</label>
    </ligand>
</feature>
<dbReference type="GO" id="GO:0050118">
    <property type="term" value="F:N-acetyldiaminopimelate deacetylase activity"/>
    <property type="evidence" value="ECO:0007669"/>
    <property type="project" value="UniProtKB-EC"/>
</dbReference>
<dbReference type="PIRSF" id="PIRSF005962">
    <property type="entry name" value="Pept_M20D_amidohydro"/>
    <property type="match status" value="1"/>
</dbReference>
<dbReference type="eggNOG" id="COG1473">
    <property type="taxonomic scope" value="Bacteria"/>
</dbReference>
<dbReference type="STRING" id="717606.PaecuDRAFT_0442"/>
<dbReference type="SUPFAM" id="SSF55031">
    <property type="entry name" value="Bacterial exopeptidase dimerisation domain"/>
    <property type="match status" value="1"/>
</dbReference>
<dbReference type="GO" id="GO:0019877">
    <property type="term" value="P:diaminopimelate biosynthetic process"/>
    <property type="evidence" value="ECO:0007669"/>
    <property type="project" value="UniProtKB-ARBA"/>
</dbReference>
<dbReference type="Pfam" id="PF01546">
    <property type="entry name" value="Peptidase_M20"/>
    <property type="match status" value="1"/>
</dbReference>
<dbReference type="SUPFAM" id="SSF53187">
    <property type="entry name" value="Zn-dependent exopeptidases"/>
    <property type="match status" value="1"/>
</dbReference>
<gene>
    <name evidence="4" type="ORF">PaecuDRAFT_0442</name>
</gene>
<dbReference type="Gene3D" id="3.40.630.10">
    <property type="entry name" value="Zn peptidases"/>
    <property type="match status" value="1"/>
</dbReference>
<reference evidence="4 5" key="1">
    <citation type="submission" date="2010-07" db="EMBL/GenBank/DDBJ databases">
        <title>The draft genome of Paenibacillus curdlanolyticus YK9.</title>
        <authorList>
            <consortium name="US DOE Joint Genome Institute (JGI-PGF)"/>
            <person name="Lucas S."/>
            <person name="Copeland A."/>
            <person name="Lapidus A."/>
            <person name="Cheng J.-F."/>
            <person name="Bruce D."/>
            <person name="Goodwin L."/>
            <person name="Pitluck S."/>
            <person name="Land M.L."/>
            <person name="Hauser L."/>
            <person name="Chang Y.-J."/>
            <person name="Jeffries C."/>
            <person name="Anderson I.J."/>
            <person name="Johnson E."/>
            <person name="Loganathan U."/>
            <person name="Mulhopadhyay B."/>
            <person name="Kyrpides N."/>
            <person name="Woyke T.J."/>
        </authorList>
    </citation>
    <scope>NUCLEOTIDE SEQUENCE [LARGE SCALE GENOMIC DNA]</scope>
    <source>
        <strain evidence="4 5">YK9</strain>
    </source>
</reference>
<dbReference type="Proteomes" id="UP000005387">
    <property type="component" value="Unassembled WGS sequence"/>
</dbReference>
<keyword evidence="2" id="KW-0479">Metal-binding</keyword>
<feature type="binding site" evidence="2">
    <location>
        <position position="365"/>
    </location>
    <ligand>
        <name>Mn(2+)</name>
        <dbReference type="ChEBI" id="CHEBI:29035"/>
        <label>2</label>
    </ligand>
</feature>
<feature type="binding site" evidence="2">
    <location>
        <position position="107"/>
    </location>
    <ligand>
        <name>Mn(2+)</name>
        <dbReference type="ChEBI" id="CHEBI:29035"/>
        <label>2</label>
    </ligand>
</feature>
<dbReference type="OrthoDB" id="9776731at2"/>
<dbReference type="InterPro" id="IPR017439">
    <property type="entry name" value="Amidohydrolase"/>
</dbReference>
<feature type="binding site" evidence="2">
    <location>
        <position position="105"/>
    </location>
    <ligand>
        <name>Mn(2+)</name>
        <dbReference type="ChEBI" id="CHEBI:29035"/>
        <label>2</label>
    </ligand>
</feature>
<dbReference type="PANTHER" id="PTHR11014">
    <property type="entry name" value="PEPTIDASE M20 FAMILY MEMBER"/>
    <property type="match status" value="1"/>
</dbReference>
<dbReference type="InterPro" id="IPR002933">
    <property type="entry name" value="Peptidase_M20"/>
</dbReference>
<proteinExistence type="predicted"/>
<dbReference type="NCBIfam" id="TIGR01891">
    <property type="entry name" value="amidohydrolases"/>
    <property type="match status" value="1"/>
</dbReference>
<keyword evidence="1 4" id="KW-0378">Hydrolase</keyword>
<dbReference type="FunFam" id="3.30.70.360:FF:000001">
    <property type="entry name" value="N-acetyldiaminopimelate deacetylase"/>
    <property type="match status" value="1"/>
</dbReference>
<dbReference type="Gene3D" id="3.30.70.360">
    <property type="match status" value="1"/>
</dbReference>
<dbReference type="EC" id="3.5.1.47" evidence="4"/>
<dbReference type="RefSeq" id="WP_006036459.1">
    <property type="nucleotide sequence ID" value="NZ_AEDD01000001.1"/>
</dbReference>
<evidence type="ECO:0000313" key="4">
    <source>
        <dbReference type="EMBL" id="EFM12931.1"/>
    </source>
</evidence>
<keyword evidence="5" id="KW-1185">Reference proteome</keyword>
<organism evidence="4 5">
    <name type="scientific">Paenibacillus curdlanolyticus YK9</name>
    <dbReference type="NCBI Taxonomy" id="717606"/>
    <lineage>
        <taxon>Bacteria</taxon>
        <taxon>Bacillati</taxon>
        <taxon>Bacillota</taxon>
        <taxon>Bacilli</taxon>
        <taxon>Bacillales</taxon>
        <taxon>Paenibacillaceae</taxon>
        <taxon>Paenibacillus</taxon>
    </lineage>
</organism>
<dbReference type="InterPro" id="IPR036264">
    <property type="entry name" value="Bact_exopeptidase_dim_dom"/>
</dbReference>
<evidence type="ECO:0000313" key="5">
    <source>
        <dbReference type="Proteomes" id="UP000005387"/>
    </source>
</evidence>
<dbReference type="Pfam" id="PF07687">
    <property type="entry name" value="M20_dimer"/>
    <property type="match status" value="1"/>
</dbReference>
<name>E0I3R7_9BACL</name>
<accession>E0I3R7</accession>
<comment type="cofactor">
    <cofactor evidence="2">
        <name>Mn(2+)</name>
        <dbReference type="ChEBI" id="CHEBI:29035"/>
    </cofactor>
    <text evidence="2">The Mn(2+) ion enhances activity.</text>
</comment>
<sequence length="399" mass="43196">MSTRWDPSEQLQTAYADMVEWRRYLHRHPELSFREKQTSSWIGEKLRSFGCDVREGVGGYGVVAELSGEQAGPCVALRADIDALPIQDAKSCDYASTVPGVMHACGHDAHTATMLGIVRSYAVNRSQWKGTRRFLFQPAEELCPGGALPMIKDGVLDGVDAIYGVHLWTPLPYGKVASRGGPFMAAPDEFTIEVTGKGGHGGLPHQTIDAVVVGASLVQALQTIVSRNVDPTDPAVVTVGAFQAGSTGNVIAERAVLHGTVRTFRHEVRAGIRTRMETIVQHIAAMFGAQISLDYREGYPAVVNDAGEAERFDSVAKHLFGDEAVQHSGLIMAGEDFSYYLQRVPGCFMFVGAGNEACGAVYPHHHPRFDIDERAMLHAARLLIGVAEHRASGAMPSDE</sequence>